<dbReference type="Proteomes" id="UP000616114">
    <property type="component" value="Unassembled WGS sequence"/>
</dbReference>
<dbReference type="Gene3D" id="3.40.30.10">
    <property type="entry name" value="Glutaredoxin"/>
    <property type="match status" value="1"/>
</dbReference>
<dbReference type="SUPFAM" id="SSF52833">
    <property type="entry name" value="Thioredoxin-like"/>
    <property type="match status" value="1"/>
</dbReference>
<dbReference type="PANTHER" id="PTHR33558:SF1">
    <property type="entry name" value="GLUTAREDOXIN-LIKE PROTEIN C5ORF63 HOMOLOG"/>
    <property type="match status" value="1"/>
</dbReference>
<evidence type="ECO:0000313" key="2">
    <source>
        <dbReference type="Proteomes" id="UP000616114"/>
    </source>
</evidence>
<evidence type="ECO:0000313" key="1">
    <source>
        <dbReference type="EMBL" id="GGA02107.1"/>
    </source>
</evidence>
<dbReference type="InterPro" id="IPR052565">
    <property type="entry name" value="Glutaredoxin-like_YDR286C"/>
</dbReference>
<dbReference type="CDD" id="cd02976">
    <property type="entry name" value="NrdH"/>
    <property type="match status" value="1"/>
</dbReference>
<proteinExistence type="predicted"/>
<name>A0A8J2XB13_9MICO</name>
<dbReference type="AlphaFoldDB" id="A0A8J2XB13"/>
<dbReference type="RefSeq" id="WP_188548946.1">
    <property type="nucleotide sequence ID" value="NZ_BMFY01000001.1"/>
</dbReference>
<gene>
    <name evidence="1" type="ORF">GCM10011333_00790</name>
</gene>
<dbReference type="InterPro" id="IPR036249">
    <property type="entry name" value="Thioredoxin-like_sf"/>
</dbReference>
<reference evidence="1" key="1">
    <citation type="journal article" date="2014" name="Int. J. Syst. Evol. Microbiol.">
        <title>Complete genome sequence of Corynebacterium casei LMG S-19264T (=DSM 44701T), isolated from a smear-ripened cheese.</title>
        <authorList>
            <consortium name="US DOE Joint Genome Institute (JGI-PGF)"/>
            <person name="Walter F."/>
            <person name="Albersmeier A."/>
            <person name="Kalinowski J."/>
            <person name="Ruckert C."/>
        </authorList>
    </citation>
    <scope>NUCLEOTIDE SEQUENCE</scope>
    <source>
        <strain evidence="1">CGMCC 1.12785</strain>
    </source>
</reference>
<comment type="caution">
    <text evidence="1">The sequence shown here is derived from an EMBL/GenBank/DDBJ whole genome shotgun (WGS) entry which is preliminary data.</text>
</comment>
<dbReference type="InterPro" id="IPR008554">
    <property type="entry name" value="Glutaredoxin-like"/>
</dbReference>
<dbReference type="PANTHER" id="PTHR33558">
    <property type="entry name" value="GLUTAREDOXIN-LIKE PROTEIN C5ORF63 HOMOLOG"/>
    <property type="match status" value="1"/>
</dbReference>
<dbReference type="Pfam" id="PF05768">
    <property type="entry name" value="Glrx-like"/>
    <property type="match status" value="1"/>
</dbReference>
<dbReference type="EMBL" id="BMFY01000001">
    <property type="protein sequence ID" value="GGA02107.1"/>
    <property type="molecule type" value="Genomic_DNA"/>
</dbReference>
<organism evidence="1 2">
    <name type="scientific">Sediminivirga luteola</name>
    <dbReference type="NCBI Taxonomy" id="1774748"/>
    <lineage>
        <taxon>Bacteria</taxon>
        <taxon>Bacillati</taxon>
        <taxon>Actinomycetota</taxon>
        <taxon>Actinomycetes</taxon>
        <taxon>Micrococcales</taxon>
        <taxon>Brevibacteriaceae</taxon>
        <taxon>Sediminivirga</taxon>
    </lineage>
</organism>
<accession>A0A8J2XB13</accession>
<keyword evidence="2" id="KW-1185">Reference proteome</keyword>
<sequence length="82" mass="9205">MATQVELLSRAGCHLCEEARPIVASAVRKHGVKLREVDVDSDPELRERYGDEVPVVLIDGRQHAFHRVDPQRLDLALAHAEN</sequence>
<protein>
    <submittedName>
        <fullName evidence="1">Thioredoxin family protein</fullName>
    </submittedName>
</protein>
<reference evidence="1" key="2">
    <citation type="submission" date="2020-09" db="EMBL/GenBank/DDBJ databases">
        <authorList>
            <person name="Sun Q."/>
            <person name="Zhou Y."/>
        </authorList>
    </citation>
    <scope>NUCLEOTIDE SEQUENCE</scope>
    <source>
        <strain evidence="1">CGMCC 1.12785</strain>
    </source>
</reference>